<protein>
    <submittedName>
        <fullName evidence="2">Phytoene/squalene synthetase</fullName>
    </submittedName>
</protein>
<dbReference type="EMBL" id="JAURUE010000002">
    <property type="protein sequence ID" value="MDP9616018.1"/>
    <property type="molecule type" value="Genomic_DNA"/>
</dbReference>
<feature type="compositionally biased region" description="Basic residues" evidence="1">
    <location>
        <begin position="331"/>
        <end position="344"/>
    </location>
</feature>
<proteinExistence type="predicted"/>
<feature type="compositionally biased region" description="Polar residues" evidence="1">
    <location>
        <begin position="348"/>
        <end position="360"/>
    </location>
</feature>
<feature type="region of interest" description="Disordered" evidence="1">
    <location>
        <begin position="277"/>
        <end position="378"/>
    </location>
</feature>
<dbReference type="Proteomes" id="UP001234880">
    <property type="component" value="Unassembled WGS sequence"/>
</dbReference>
<gene>
    <name evidence="2" type="ORF">JOF35_008356</name>
</gene>
<comment type="caution">
    <text evidence="2">The sequence shown here is derived from an EMBL/GenBank/DDBJ whole genome shotgun (WGS) entry which is preliminary data.</text>
</comment>
<evidence type="ECO:0000256" key="1">
    <source>
        <dbReference type="SAM" id="MobiDB-lite"/>
    </source>
</evidence>
<evidence type="ECO:0000313" key="2">
    <source>
        <dbReference type="EMBL" id="MDP9616018.1"/>
    </source>
</evidence>
<name>A0ABT9L5N2_9ACTN</name>
<dbReference type="Gene3D" id="1.10.600.10">
    <property type="entry name" value="Farnesyl Diphosphate Synthase"/>
    <property type="match status" value="1"/>
</dbReference>
<dbReference type="Pfam" id="PF00494">
    <property type="entry name" value="SQS_PSY"/>
    <property type="match status" value="1"/>
</dbReference>
<dbReference type="InterPro" id="IPR002060">
    <property type="entry name" value="Squ/phyt_synthse"/>
</dbReference>
<reference evidence="2 3" key="1">
    <citation type="submission" date="2023-07" db="EMBL/GenBank/DDBJ databases">
        <title>Sequencing the genomes of 1000 actinobacteria strains.</title>
        <authorList>
            <person name="Klenk H.-P."/>
        </authorList>
    </citation>
    <scope>NUCLEOTIDE SEQUENCE [LARGE SCALE GENOMIC DNA]</scope>
    <source>
        <strain evidence="2 3">DSM 41600</strain>
    </source>
</reference>
<evidence type="ECO:0000313" key="3">
    <source>
        <dbReference type="Proteomes" id="UP001234880"/>
    </source>
</evidence>
<feature type="compositionally biased region" description="Basic and acidic residues" evidence="1">
    <location>
        <begin position="295"/>
        <end position="304"/>
    </location>
</feature>
<accession>A0ABT9L5N2</accession>
<dbReference type="SUPFAM" id="SSF48576">
    <property type="entry name" value="Terpenoid synthases"/>
    <property type="match status" value="1"/>
</dbReference>
<keyword evidence="3" id="KW-1185">Reference proteome</keyword>
<dbReference type="InterPro" id="IPR008949">
    <property type="entry name" value="Isoprenoid_synthase_dom_sf"/>
</dbReference>
<sequence>MSEEAFNDAPELGESYQACEAEVRQFLAPLWTATETLPAAVRPFVHAIHGWAMRTDRIADEGSPEGREERFARWRADTLAELRSGRSGHPVRRAFVDTVRRWDLDQALVEEHLDAVRAGCAAVPAFETFADLRRDYLRGTSGAVAELWSPLLQPRGPEAPRRMSALGEACQMADVFQDLSADLAAGRCYLPGADLRRFGLTAGDLRRGDGGRQEALGAVVDVQLAHWRGLLDEAAPVTAAVREEYQPFLHTLLLGAELHYDEVALLGSRALADGMAPLSPDGGAGRDHRAKRPPRPAERRETTRKCGAPRVPPETSGRANALGAPFGMTNRPRRGRAYRPRPRRIACSTGQVPWSTSYGSAGSKGGWARNRGRVPWCA</sequence>
<dbReference type="PANTHER" id="PTHR31480">
    <property type="entry name" value="BIFUNCTIONAL LYCOPENE CYCLASE/PHYTOENE SYNTHASE"/>
    <property type="match status" value="1"/>
</dbReference>
<organism evidence="2 3">
    <name type="scientific">Streptomyces demainii</name>
    <dbReference type="NCBI Taxonomy" id="588122"/>
    <lineage>
        <taxon>Bacteria</taxon>
        <taxon>Bacillati</taxon>
        <taxon>Actinomycetota</taxon>
        <taxon>Actinomycetes</taxon>
        <taxon>Kitasatosporales</taxon>
        <taxon>Streptomycetaceae</taxon>
        <taxon>Streptomyces</taxon>
    </lineage>
</organism>